<accession>A0ABW6P4Z3</accession>
<organism evidence="1 2">
    <name type="scientific">Nocardia aobensis</name>
    <dbReference type="NCBI Taxonomy" id="257277"/>
    <lineage>
        <taxon>Bacteria</taxon>
        <taxon>Bacillati</taxon>
        <taxon>Actinomycetota</taxon>
        <taxon>Actinomycetes</taxon>
        <taxon>Mycobacteriales</taxon>
        <taxon>Nocardiaceae</taxon>
        <taxon>Nocardia</taxon>
    </lineage>
</organism>
<keyword evidence="2" id="KW-1185">Reference proteome</keyword>
<gene>
    <name evidence="1" type="ORF">ACFYU5_18650</name>
</gene>
<evidence type="ECO:0000313" key="1">
    <source>
        <dbReference type="EMBL" id="MFF0498433.1"/>
    </source>
</evidence>
<dbReference type="EMBL" id="JBIAMT010000003">
    <property type="protein sequence ID" value="MFF0498433.1"/>
    <property type="molecule type" value="Genomic_DNA"/>
</dbReference>
<dbReference type="Pfam" id="PF11829">
    <property type="entry name" value="DUF3349"/>
    <property type="match status" value="1"/>
</dbReference>
<comment type="caution">
    <text evidence="1">The sequence shown here is derived from an EMBL/GenBank/DDBJ whole genome shotgun (WGS) entry which is preliminary data.</text>
</comment>
<proteinExistence type="predicted"/>
<evidence type="ECO:0000313" key="2">
    <source>
        <dbReference type="Proteomes" id="UP001601442"/>
    </source>
</evidence>
<dbReference type="Gene3D" id="1.10.10.2390">
    <property type="match status" value="1"/>
</dbReference>
<sequence>MSPVCPRCSPAACAVRRWPTDTSRPTGPCTGPIGLLLAGRHDAVDREQVEAAIVEATRCDPSEDDLRQMAAKLAAGGWPLTGFHD</sequence>
<protein>
    <submittedName>
        <fullName evidence="1">DUF3349 domain-containing protein</fullName>
    </submittedName>
</protein>
<name>A0ABW6P4Z3_9NOCA</name>
<dbReference type="RefSeq" id="WP_387396735.1">
    <property type="nucleotide sequence ID" value="NZ_JBIAMT010000003.1"/>
</dbReference>
<dbReference type="InterPro" id="IPR021784">
    <property type="entry name" value="DUF3349"/>
</dbReference>
<dbReference type="Proteomes" id="UP001601442">
    <property type="component" value="Unassembled WGS sequence"/>
</dbReference>
<reference evidence="1 2" key="1">
    <citation type="submission" date="2024-10" db="EMBL/GenBank/DDBJ databases">
        <title>The Natural Products Discovery Center: Release of the First 8490 Sequenced Strains for Exploring Actinobacteria Biosynthetic Diversity.</title>
        <authorList>
            <person name="Kalkreuter E."/>
            <person name="Kautsar S.A."/>
            <person name="Yang D."/>
            <person name="Bader C.D."/>
            <person name="Teijaro C.N."/>
            <person name="Fluegel L."/>
            <person name="Davis C.M."/>
            <person name="Simpson J.R."/>
            <person name="Lauterbach L."/>
            <person name="Steele A.D."/>
            <person name="Gui C."/>
            <person name="Meng S."/>
            <person name="Li G."/>
            <person name="Viehrig K."/>
            <person name="Ye F."/>
            <person name="Su P."/>
            <person name="Kiefer A.F."/>
            <person name="Nichols A."/>
            <person name="Cepeda A.J."/>
            <person name="Yan W."/>
            <person name="Fan B."/>
            <person name="Jiang Y."/>
            <person name="Adhikari A."/>
            <person name="Zheng C.-J."/>
            <person name="Schuster L."/>
            <person name="Cowan T.M."/>
            <person name="Smanski M.J."/>
            <person name="Chevrette M.G."/>
            <person name="De Carvalho L.P.S."/>
            <person name="Shen B."/>
        </authorList>
    </citation>
    <scope>NUCLEOTIDE SEQUENCE [LARGE SCALE GENOMIC DNA]</scope>
    <source>
        <strain evidence="1 2">NPDC004119</strain>
    </source>
</reference>